<dbReference type="GO" id="GO:0005886">
    <property type="term" value="C:plasma membrane"/>
    <property type="evidence" value="ECO:0007669"/>
    <property type="project" value="UniProtKB-SubCell"/>
</dbReference>
<reference evidence="8" key="1">
    <citation type="submission" date="2023-08" db="EMBL/GenBank/DDBJ databases">
        <title>Methanolobus mangrovi sp. nov. and Methanolobus sediminis sp. nov, two novel methylotrophic methanogens isolated from mangrove sediments in China.</title>
        <authorList>
            <person name="Zhou J."/>
        </authorList>
    </citation>
    <scope>NUCLEOTIDE SEQUENCE</scope>
    <source>
        <strain evidence="8">FTZ2</strain>
    </source>
</reference>
<sequence length="193" mass="21752">MPDIESFSRYLNILLFLALVNSLLSRFAVINSPISPAPGVSSMYFAVAFMIVFALWYGIWGAFSAYLGCMIGAGILADVPFSLNVAWSLADLWQVLIPLAAFAYFKVNIRMRTKRDMTIFVLFACVLNNLVGALWGSLMLVTNGVIQWTEFFVTFEGWFIGNLIATLVIVPLLLRYITPYVQQTRSYVQGYWI</sequence>
<dbReference type="AlphaFoldDB" id="A0AA51UGN0"/>
<evidence type="ECO:0000259" key="7">
    <source>
        <dbReference type="Pfam" id="PF05231"/>
    </source>
</evidence>
<keyword evidence="9" id="KW-1185">Reference proteome</keyword>
<evidence type="ECO:0000256" key="4">
    <source>
        <dbReference type="ARBA" id="ARBA00022989"/>
    </source>
</evidence>
<evidence type="ECO:0000256" key="6">
    <source>
        <dbReference type="SAM" id="Phobius"/>
    </source>
</evidence>
<organism evidence="8 9">
    <name type="scientific">Methanolobus mangrovi</name>
    <dbReference type="NCBI Taxonomy" id="3072977"/>
    <lineage>
        <taxon>Archaea</taxon>
        <taxon>Methanobacteriati</taxon>
        <taxon>Methanobacteriota</taxon>
        <taxon>Stenosarchaea group</taxon>
        <taxon>Methanomicrobia</taxon>
        <taxon>Methanosarcinales</taxon>
        <taxon>Methanosarcinaceae</taxon>
        <taxon>Methanolobus</taxon>
    </lineage>
</organism>
<keyword evidence="2" id="KW-1003">Cell membrane</keyword>
<accession>A0AA51UGN0</accession>
<feature type="transmembrane region" description="Helical" evidence="6">
    <location>
        <begin position="158"/>
        <end position="177"/>
    </location>
</feature>
<evidence type="ECO:0000256" key="3">
    <source>
        <dbReference type="ARBA" id="ARBA00022692"/>
    </source>
</evidence>
<comment type="subcellular location">
    <subcellularLocation>
        <location evidence="1">Cell membrane</location>
        <topology evidence="1">Multi-pass membrane protein</topology>
    </subcellularLocation>
</comment>
<dbReference type="GeneID" id="84229106"/>
<evidence type="ECO:0000256" key="2">
    <source>
        <dbReference type="ARBA" id="ARBA00022475"/>
    </source>
</evidence>
<feature type="transmembrane region" description="Helical" evidence="6">
    <location>
        <begin position="43"/>
        <end position="73"/>
    </location>
</feature>
<keyword evidence="4 6" id="KW-1133">Transmembrane helix</keyword>
<keyword evidence="3 6" id="KW-0812">Transmembrane</keyword>
<gene>
    <name evidence="8" type="ORF">RE476_03155</name>
</gene>
<dbReference type="RefSeq" id="WP_309308950.1">
    <property type="nucleotide sequence ID" value="NZ_CP133594.1"/>
</dbReference>
<dbReference type="KEGG" id="mmav:RE476_03155"/>
<dbReference type="EMBL" id="CP133594">
    <property type="protein sequence ID" value="WMW22836.1"/>
    <property type="molecule type" value="Genomic_DNA"/>
</dbReference>
<feature type="transmembrane region" description="Helical" evidence="6">
    <location>
        <begin position="117"/>
        <end position="138"/>
    </location>
</feature>
<evidence type="ECO:0000256" key="1">
    <source>
        <dbReference type="ARBA" id="ARBA00004651"/>
    </source>
</evidence>
<keyword evidence="5 6" id="KW-0472">Membrane</keyword>
<protein>
    <submittedName>
        <fullName evidence="8">MASE1 domain-containing protein</fullName>
    </submittedName>
</protein>
<dbReference type="InterPro" id="IPR007895">
    <property type="entry name" value="MASE1"/>
</dbReference>
<evidence type="ECO:0000313" key="8">
    <source>
        <dbReference type="EMBL" id="WMW22836.1"/>
    </source>
</evidence>
<proteinExistence type="predicted"/>
<dbReference type="Proteomes" id="UP001183006">
    <property type="component" value="Chromosome"/>
</dbReference>
<dbReference type="Pfam" id="PF05231">
    <property type="entry name" value="MASE1"/>
    <property type="match status" value="1"/>
</dbReference>
<evidence type="ECO:0000256" key="5">
    <source>
        <dbReference type="ARBA" id="ARBA00023136"/>
    </source>
</evidence>
<feature type="transmembrane region" description="Helical" evidence="6">
    <location>
        <begin position="85"/>
        <end position="105"/>
    </location>
</feature>
<name>A0AA51UGN0_9EURY</name>
<feature type="domain" description="MASE1" evidence="7">
    <location>
        <begin position="14"/>
        <end position="186"/>
    </location>
</feature>
<evidence type="ECO:0000313" key="9">
    <source>
        <dbReference type="Proteomes" id="UP001183006"/>
    </source>
</evidence>
<feature type="transmembrane region" description="Helical" evidence="6">
    <location>
        <begin position="12"/>
        <end position="31"/>
    </location>
</feature>